<organism evidence="2">
    <name type="scientific">Timema monikensis</name>
    <dbReference type="NCBI Taxonomy" id="170555"/>
    <lineage>
        <taxon>Eukaryota</taxon>
        <taxon>Metazoa</taxon>
        <taxon>Ecdysozoa</taxon>
        <taxon>Arthropoda</taxon>
        <taxon>Hexapoda</taxon>
        <taxon>Insecta</taxon>
        <taxon>Pterygota</taxon>
        <taxon>Neoptera</taxon>
        <taxon>Polyneoptera</taxon>
        <taxon>Phasmatodea</taxon>
        <taxon>Timematodea</taxon>
        <taxon>Timematoidea</taxon>
        <taxon>Timematidae</taxon>
        <taxon>Timema</taxon>
    </lineage>
</organism>
<dbReference type="EMBL" id="OB796574">
    <property type="protein sequence ID" value="CAD7433577.1"/>
    <property type="molecule type" value="Genomic_DNA"/>
</dbReference>
<gene>
    <name evidence="2" type="ORF">TMSB3V08_LOCUS10248</name>
</gene>
<name>A0A7R9EGJ6_9NEOP</name>
<proteinExistence type="predicted"/>
<accession>A0A7R9EGJ6</accession>
<evidence type="ECO:0000313" key="2">
    <source>
        <dbReference type="EMBL" id="CAD7433577.1"/>
    </source>
</evidence>
<protein>
    <submittedName>
        <fullName evidence="2">Uncharacterized protein</fullName>
    </submittedName>
</protein>
<evidence type="ECO:0000256" key="1">
    <source>
        <dbReference type="SAM" id="MobiDB-lite"/>
    </source>
</evidence>
<reference evidence="2" key="1">
    <citation type="submission" date="2020-11" db="EMBL/GenBank/DDBJ databases">
        <authorList>
            <person name="Tran Van P."/>
        </authorList>
    </citation>
    <scope>NUCLEOTIDE SEQUENCE</scope>
</reference>
<feature type="region of interest" description="Disordered" evidence="1">
    <location>
        <begin position="77"/>
        <end position="96"/>
    </location>
</feature>
<sequence length="238" mass="26721">MPPPYRAPPPYVSLHSTALPRNFVGKNKTKVQLAGRELETPTLDNSATKAKRSAPQLKKFWKNEKARRKKLLAAESRRRMATGDGSFTPGESTDPELEAILSTPGPEEISATQSPPEAAFSTFPVGKLILSFCPRHANLRFHTLNKHSTTFLVCCVVPPLLWSLWVRYWSVEVSQLWISTISKKIAPHLTCLQSSLHSTVIEDPGIMVASWPTFHNVQNIHIRPRNNLKVEVRVEENV</sequence>
<dbReference type="AlphaFoldDB" id="A0A7R9EGJ6"/>